<evidence type="ECO:0000313" key="3">
    <source>
        <dbReference type="Proteomes" id="UP000654918"/>
    </source>
</evidence>
<protein>
    <submittedName>
        <fullName evidence="2">Uncharacterized protein</fullName>
    </submittedName>
</protein>
<proteinExistence type="predicted"/>
<feature type="region of interest" description="Disordered" evidence="1">
    <location>
        <begin position="45"/>
        <end position="76"/>
    </location>
</feature>
<feature type="region of interest" description="Disordered" evidence="1">
    <location>
        <begin position="1"/>
        <end position="31"/>
    </location>
</feature>
<dbReference type="AlphaFoldDB" id="A0A8H6NA65"/>
<keyword evidence="3" id="KW-1185">Reference proteome</keyword>
<evidence type="ECO:0000256" key="1">
    <source>
        <dbReference type="SAM" id="MobiDB-lite"/>
    </source>
</evidence>
<comment type="caution">
    <text evidence="2">The sequence shown here is derived from an EMBL/GenBank/DDBJ whole genome shotgun (WGS) entry which is preliminary data.</text>
</comment>
<feature type="compositionally biased region" description="Basic and acidic residues" evidence="1">
    <location>
        <begin position="19"/>
        <end position="30"/>
    </location>
</feature>
<sequence>MGKPYATGASSISPQQRVDSGKDRGTERRGCIKIQAMPAAALCALPAQESKPWRDASPEDPDPAQRGGPFPRATDVKLTSFRRPRIARLGRLRVCRHLPWFRAIVPLSARSSEVASDEHGRAGSHYPRKENAARALEGFITTLTETHLDVFAGGEFGEHSAREICFNLPSAAVDDRGRTLFYHQLFSL</sequence>
<accession>A0A8H6NA65</accession>
<reference evidence="2" key="1">
    <citation type="journal article" date="2020" name="Phytopathology">
        <title>Genome Sequence Resources of Colletotrichum truncatum, C. plurivorum, C. musicola, and C. sojae: Four Species Pathogenic to Soybean (Glycine max).</title>
        <authorList>
            <person name="Rogerio F."/>
            <person name="Boufleur T.R."/>
            <person name="Ciampi-Guillardi M."/>
            <person name="Sukno S.A."/>
            <person name="Thon M.R."/>
            <person name="Massola Junior N.S."/>
            <person name="Baroncelli R."/>
        </authorList>
    </citation>
    <scope>NUCLEOTIDE SEQUENCE</scope>
    <source>
        <strain evidence="2">LFN00145</strain>
    </source>
</reference>
<feature type="compositionally biased region" description="Polar residues" evidence="1">
    <location>
        <begin position="8"/>
        <end position="18"/>
    </location>
</feature>
<dbReference type="Proteomes" id="UP000654918">
    <property type="component" value="Unassembled WGS sequence"/>
</dbReference>
<dbReference type="EMBL" id="WIGO01000164">
    <property type="protein sequence ID" value="KAF6825889.1"/>
    <property type="molecule type" value="Genomic_DNA"/>
</dbReference>
<gene>
    <name evidence="2" type="ORF">CPLU01_09979</name>
</gene>
<name>A0A8H6NA65_9PEZI</name>
<evidence type="ECO:0000313" key="2">
    <source>
        <dbReference type="EMBL" id="KAF6825889.1"/>
    </source>
</evidence>
<organism evidence="2 3">
    <name type="scientific">Colletotrichum plurivorum</name>
    <dbReference type="NCBI Taxonomy" id="2175906"/>
    <lineage>
        <taxon>Eukaryota</taxon>
        <taxon>Fungi</taxon>
        <taxon>Dikarya</taxon>
        <taxon>Ascomycota</taxon>
        <taxon>Pezizomycotina</taxon>
        <taxon>Sordariomycetes</taxon>
        <taxon>Hypocreomycetidae</taxon>
        <taxon>Glomerellales</taxon>
        <taxon>Glomerellaceae</taxon>
        <taxon>Colletotrichum</taxon>
        <taxon>Colletotrichum orchidearum species complex</taxon>
    </lineage>
</organism>